<sequence>MDIKKKFLEKRENDPPSLGNFINWHFQQNKTKKKSISDFLGVLPTTLNGYFKQSSFQFAILWRISQAVQYNFLMELGERLAIPYETKAEKELKTQLAENEKQIETLQTQLNLFKQIHKIE</sequence>
<evidence type="ECO:0000313" key="3">
    <source>
        <dbReference type="Proteomes" id="UP000249177"/>
    </source>
</evidence>
<keyword evidence="3" id="KW-1185">Reference proteome</keyword>
<dbReference type="EMBL" id="QKXH01000010">
    <property type="protein sequence ID" value="PZX92577.1"/>
    <property type="molecule type" value="Genomic_DNA"/>
</dbReference>
<reference evidence="2 3" key="1">
    <citation type="submission" date="2018-06" db="EMBL/GenBank/DDBJ databases">
        <title>Flavobacterium sp IMCC34762, genome.</title>
        <authorList>
            <person name="Joung Y."/>
            <person name="Cho J."/>
            <person name="Song J."/>
        </authorList>
    </citation>
    <scope>NUCLEOTIDE SEQUENCE [LARGE SCALE GENOMIC DNA]</scope>
    <source>
        <strain evidence="2 3">IMCC34762</strain>
    </source>
</reference>
<evidence type="ECO:0000313" key="2">
    <source>
        <dbReference type="EMBL" id="PZX92577.1"/>
    </source>
</evidence>
<evidence type="ECO:0000256" key="1">
    <source>
        <dbReference type="SAM" id="Coils"/>
    </source>
</evidence>
<dbReference type="OrthoDB" id="1363267at2"/>
<protein>
    <submittedName>
        <fullName evidence="2">Transcriptional regulator</fullName>
    </submittedName>
</protein>
<dbReference type="AlphaFoldDB" id="A0A2W7UBI9"/>
<dbReference type="Proteomes" id="UP000249177">
    <property type="component" value="Unassembled WGS sequence"/>
</dbReference>
<keyword evidence="1" id="KW-0175">Coiled coil</keyword>
<comment type="caution">
    <text evidence="2">The sequence shown here is derived from an EMBL/GenBank/DDBJ whole genome shotgun (WGS) entry which is preliminary data.</text>
</comment>
<organism evidence="2 3">
    <name type="scientific">Flavobacterium aquariorum</name>
    <dbReference type="NCBI Taxonomy" id="2217670"/>
    <lineage>
        <taxon>Bacteria</taxon>
        <taxon>Pseudomonadati</taxon>
        <taxon>Bacteroidota</taxon>
        <taxon>Flavobacteriia</taxon>
        <taxon>Flavobacteriales</taxon>
        <taxon>Flavobacteriaceae</taxon>
        <taxon>Flavobacterium</taxon>
    </lineage>
</organism>
<gene>
    <name evidence="2" type="ORF">DOS84_15805</name>
</gene>
<accession>A0A2W7UBI9</accession>
<feature type="coiled-coil region" evidence="1">
    <location>
        <begin position="89"/>
        <end position="116"/>
    </location>
</feature>
<dbReference type="RefSeq" id="WP_111411060.1">
    <property type="nucleotide sequence ID" value="NZ_QKXH01000010.1"/>
</dbReference>
<proteinExistence type="predicted"/>
<name>A0A2W7UBI9_9FLAO</name>